<reference evidence="2 3" key="1">
    <citation type="submission" date="2020-01" db="EMBL/GenBank/DDBJ databases">
        <title>Insect and environment-associated Actinomycetes.</title>
        <authorList>
            <person name="Currrie C."/>
            <person name="Chevrette M."/>
            <person name="Carlson C."/>
            <person name="Stubbendieck R."/>
            <person name="Wendt-Pienkowski E."/>
        </authorList>
    </citation>
    <scope>NUCLEOTIDE SEQUENCE [LARGE SCALE GENOMIC DNA]</scope>
    <source>
        <strain evidence="2 3">SID11342</strain>
    </source>
</reference>
<gene>
    <name evidence="2" type="ORF">G3I29_20630</name>
</gene>
<feature type="non-terminal residue" evidence="2">
    <location>
        <position position="1"/>
    </location>
</feature>
<accession>A0A6N9U5C4</accession>
<feature type="region of interest" description="Disordered" evidence="1">
    <location>
        <begin position="12"/>
        <end position="59"/>
    </location>
</feature>
<evidence type="ECO:0000256" key="1">
    <source>
        <dbReference type="SAM" id="MobiDB-lite"/>
    </source>
</evidence>
<dbReference type="Proteomes" id="UP000471293">
    <property type="component" value="Unassembled WGS sequence"/>
</dbReference>
<organism evidence="2 3">
    <name type="scientific">Streptomyces halstedii</name>
    <dbReference type="NCBI Taxonomy" id="1944"/>
    <lineage>
        <taxon>Bacteria</taxon>
        <taxon>Bacillati</taxon>
        <taxon>Actinomycetota</taxon>
        <taxon>Actinomycetes</taxon>
        <taxon>Kitasatosporales</taxon>
        <taxon>Streptomycetaceae</taxon>
        <taxon>Streptomyces</taxon>
    </lineage>
</organism>
<feature type="compositionally biased region" description="Low complexity" evidence="1">
    <location>
        <begin position="36"/>
        <end position="47"/>
    </location>
</feature>
<evidence type="ECO:0000313" key="2">
    <source>
        <dbReference type="EMBL" id="NEA17869.1"/>
    </source>
</evidence>
<dbReference type="AlphaFoldDB" id="A0A6N9U5C4"/>
<proteinExistence type="predicted"/>
<sequence>FAFPVLNVSVPPLIRPTDAGPLLSAPPGGAADPRGTAPSATASASPPRTDHALPLSPLR</sequence>
<comment type="caution">
    <text evidence="2">The sequence shown here is derived from an EMBL/GenBank/DDBJ whole genome shotgun (WGS) entry which is preliminary data.</text>
</comment>
<evidence type="ECO:0000313" key="3">
    <source>
        <dbReference type="Proteomes" id="UP000471293"/>
    </source>
</evidence>
<protein>
    <submittedName>
        <fullName evidence="2">Zf-HC2 domain containing protein</fullName>
    </submittedName>
</protein>
<dbReference type="EMBL" id="JAAGLQ010000450">
    <property type="protein sequence ID" value="NEA17869.1"/>
    <property type="molecule type" value="Genomic_DNA"/>
</dbReference>
<name>A0A6N9U5C4_STRHA</name>